<protein>
    <submittedName>
        <fullName evidence="2">Uncharacterized protein</fullName>
    </submittedName>
</protein>
<keyword evidence="3" id="KW-1185">Reference proteome</keyword>
<dbReference type="EMBL" id="CP144103">
    <property type="protein sequence ID" value="WWC90089.1"/>
    <property type="molecule type" value="Genomic_DNA"/>
</dbReference>
<evidence type="ECO:0000313" key="2">
    <source>
        <dbReference type="EMBL" id="WWC90089.1"/>
    </source>
</evidence>
<dbReference type="AlphaFoldDB" id="A0AAX4JY14"/>
<reference evidence="2 3" key="1">
    <citation type="submission" date="2024-01" db="EMBL/GenBank/DDBJ databases">
        <title>Comparative genomics of Cryptococcus and Kwoniella reveals pathogenesis evolution and contrasting modes of karyotype evolution via chromosome fusion or intercentromeric recombination.</title>
        <authorList>
            <person name="Coelho M.A."/>
            <person name="David-Palma M."/>
            <person name="Shea T."/>
            <person name="Bowers K."/>
            <person name="McGinley-Smith S."/>
            <person name="Mohammad A.W."/>
            <person name="Gnirke A."/>
            <person name="Yurkov A.M."/>
            <person name="Nowrousian M."/>
            <person name="Sun S."/>
            <person name="Cuomo C.A."/>
            <person name="Heitman J."/>
        </authorList>
    </citation>
    <scope>NUCLEOTIDE SEQUENCE [LARGE SCALE GENOMIC DNA]</scope>
    <source>
        <strain evidence="2 3">CBS 6074</strain>
    </source>
</reference>
<feature type="region of interest" description="Disordered" evidence="1">
    <location>
        <begin position="273"/>
        <end position="297"/>
    </location>
</feature>
<dbReference type="RefSeq" id="XP_066076852.1">
    <property type="nucleotide sequence ID" value="XM_066220755.1"/>
</dbReference>
<evidence type="ECO:0000256" key="1">
    <source>
        <dbReference type="SAM" id="MobiDB-lite"/>
    </source>
</evidence>
<proteinExistence type="predicted"/>
<dbReference type="GeneID" id="91095692"/>
<gene>
    <name evidence="2" type="ORF">L201_005022</name>
</gene>
<accession>A0AAX4JY14</accession>
<sequence length="297" mass="33663">MPNVQSIRDLHNRFGPLEPSTFVPDLSIVINARLEVDGSTGRLVSRLSSSRVIPSRTNCTYANCLASDVDSGAYRAYRAANTYTLDLELLNAYSTNKPESQITERAKREKPNFLTSLHEQLLIGTGVQVTRVRAPKQMQYCQTKFVNQRQHKVAILGPYSEDSILKDYEVHPRRLFDETFESLDTRYKEFRIYPNVQNPRNYIIDLRWGDSRNPIDLRNILNQNAIASCYTKSANIQGTLSNLPSLVGSPVPTLRSISRTPIESEMGFRQIDNNTRLTPGVPTDMSGQPFDMASPRY</sequence>
<evidence type="ECO:0000313" key="3">
    <source>
        <dbReference type="Proteomes" id="UP001355207"/>
    </source>
</evidence>
<organism evidence="2 3">
    <name type="scientific">Kwoniella dendrophila CBS 6074</name>
    <dbReference type="NCBI Taxonomy" id="1295534"/>
    <lineage>
        <taxon>Eukaryota</taxon>
        <taxon>Fungi</taxon>
        <taxon>Dikarya</taxon>
        <taxon>Basidiomycota</taxon>
        <taxon>Agaricomycotina</taxon>
        <taxon>Tremellomycetes</taxon>
        <taxon>Tremellales</taxon>
        <taxon>Cryptococcaceae</taxon>
        <taxon>Kwoniella</taxon>
    </lineage>
</organism>
<dbReference type="Proteomes" id="UP001355207">
    <property type="component" value="Chromosome 6"/>
</dbReference>
<name>A0AAX4JY14_9TREE</name>